<name>A0A183V5B1_TOXCA</name>
<dbReference type="InterPro" id="IPR006201">
    <property type="entry name" value="Neur_channel"/>
</dbReference>
<proteinExistence type="predicted"/>
<dbReference type="PANTHER" id="PTHR18945">
    <property type="entry name" value="NEUROTRANSMITTER GATED ION CHANNEL"/>
    <property type="match status" value="1"/>
</dbReference>
<keyword evidence="4" id="KW-1003">Cell membrane</keyword>
<evidence type="ECO:0000313" key="15">
    <source>
        <dbReference type="Proteomes" id="UP000050794"/>
    </source>
</evidence>
<evidence type="ECO:0000313" key="14">
    <source>
        <dbReference type="EMBL" id="VDM47252.1"/>
    </source>
</evidence>
<keyword evidence="15" id="KW-1185">Reference proteome</keyword>
<dbReference type="GO" id="GO:0005230">
    <property type="term" value="F:extracellular ligand-gated monoatomic ion channel activity"/>
    <property type="evidence" value="ECO:0007669"/>
    <property type="project" value="InterPro"/>
</dbReference>
<dbReference type="Gene3D" id="1.20.58.390">
    <property type="entry name" value="Neurotransmitter-gated ion-channel transmembrane domain"/>
    <property type="match status" value="1"/>
</dbReference>
<evidence type="ECO:0000259" key="13">
    <source>
        <dbReference type="Pfam" id="PF02931"/>
    </source>
</evidence>
<dbReference type="SUPFAM" id="SSF90112">
    <property type="entry name" value="Neurotransmitter-gated ion-channel transmembrane pore"/>
    <property type="match status" value="1"/>
</dbReference>
<evidence type="ECO:0000256" key="8">
    <source>
        <dbReference type="ARBA" id="ARBA00023065"/>
    </source>
</evidence>
<feature type="signal peptide" evidence="12">
    <location>
        <begin position="1"/>
        <end position="21"/>
    </location>
</feature>
<dbReference type="InterPro" id="IPR036734">
    <property type="entry name" value="Neur_chan_lig-bd_sf"/>
</dbReference>
<feature type="transmembrane region" description="Helical" evidence="11">
    <location>
        <begin position="326"/>
        <end position="347"/>
    </location>
</feature>
<evidence type="ECO:0000256" key="11">
    <source>
        <dbReference type="SAM" id="Phobius"/>
    </source>
</evidence>
<keyword evidence="7 11" id="KW-1133">Transmembrane helix</keyword>
<reference evidence="14 15" key="2">
    <citation type="submission" date="2018-11" db="EMBL/GenBank/DDBJ databases">
        <authorList>
            <consortium name="Pathogen Informatics"/>
        </authorList>
    </citation>
    <scope>NUCLEOTIDE SEQUENCE [LARGE SCALE GENOMIC DNA]</scope>
</reference>
<keyword evidence="6 12" id="KW-0732">Signal</keyword>
<dbReference type="InterPro" id="IPR006202">
    <property type="entry name" value="Neur_chan_lig-bd"/>
</dbReference>
<dbReference type="Pfam" id="PF02931">
    <property type="entry name" value="Neur_chan_LBD"/>
    <property type="match status" value="1"/>
</dbReference>
<keyword evidence="3" id="KW-0813">Transport</keyword>
<evidence type="ECO:0000256" key="10">
    <source>
        <dbReference type="ARBA" id="ARBA00023303"/>
    </source>
</evidence>
<evidence type="ECO:0000256" key="4">
    <source>
        <dbReference type="ARBA" id="ARBA00022475"/>
    </source>
</evidence>
<evidence type="ECO:0000256" key="6">
    <source>
        <dbReference type="ARBA" id="ARBA00022729"/>
    </source>
</evidence>
<dbReference type="InterPro" id="IPR038050">
    <property type="entry name" value="Neuro_actylchol_rec"/>
</dbReference>
<keyword evidence="8" id="KW-0406">Ion transport</keyword>
<keyword evidence="9 11" id="KW-0472">Membrane</keyword>
<gene>
    <name evidence="14" type="ORF">TCNE_LOCUS15931</name>
</gene>
<dbReference type="AlphaFoldDB" id="A0A183V5B1"/>
<dbReference type="SUPFAM" id="SSF63712">
    <property type="entry name" value="Nicotinic receptor ligand binding domain-like"/>
    <property type="match status" value="1"/>
</dbReference>
<dbReference type="Gene3D" id="2.70.170.10">
    <property type="entry name" value="Neurotransmitter-gated ion-channel ligand-binding domain"/>
    <property type="match status" value="1"/>
</dbReference>
<dbReference type="GO" id="GO:0005886">
    <property type="term" value="C:plasma membrane"/>
    <property type="evidence" value="ECO:0007669"/>
    <property type="project" value="UniProtKB-SubCell"/>
</dbReference>
<feature type="transmembrane region" description="Helical" evidence="11">
    <location>
        <begin position="266"/>
        <end position="285"/>
    </location>
</feature>
<dbReference type="Proteomes" id="UP000050794">
    <property type="component" value="Unassembled WGS sequence"/>
</dbReference>
<organism evidence="15 16">
    <name type="scientific">Toxocara canis</name>
    <name type="common">Canine roundworm</name>
    <dbReference type="NCBI Taxonomy" id="6265"/>
    <lineage>
        <taxon>Eukaryota</taxon>
        <taxon>Metazoa</taxon>
        <taxon>Ecdysozoa</taxon>
        <taxon>Nematoda</taxon>
        <taxon>Chromadorea</taxon>
        <taxon>Rhabditida</taxon>
        <taxon>Spirurina</taxon>
        <taxon>Ascaridomorpha</taxon>
        <taxon>Ascaridoidea</taxon>
        <taxon>Toxocaridae</taxon>
        <taxon>Toxocara</taxon>
    </lineage>
</organism>
<accession>A0A183V5B1</accession>
<evidence type="ECO:0000256" key="2">
    <source>
        <dbReference type="ARBA" id="ARBA00004236"/>
    </source>
</evidence>
<evidence type="ECO:0000256" key="5">
    <source>
        <dbReference type="ARBA" id="ARBA00022692"/>
    </source>
</evidence>
<sequence length="419" mass="47941">MHNNLIVTTLLIYLCSGYVYAQSSKVLRSRQIGFEGQILSRLFSDYDEFTRPPVRGCIPYYLDIPFIITLNIRPFSSSPRSTSTEFDGINMKPQSVRDVFQDVDMYLRQQWQDERLAYEVDTREGVDEVVVPLNKRVWEPDTYFTNADETKTRNRRHIVVEPSGFVRSSEMRSVTVPVQYGSQFPFVNTRMFKLRVSSYNYPIEDVVYLWANSPPSVVPVEVSDDLLTSSFEFTEAIAEDCVGNYTVGAYSCISVLITFSGSACEALFKIFIPSIFLIITSWLHFWVHGSWSVPRTVSAALPFFIFAALLVFYPQPYLEVEGVGGIQVWLLFCLIITFLSLIEYFVVICCGIRRTMRYTNGTVSEAEAPITAVRETVEVAYDTKCANFKQSNGVDIIARVLFPLVFFIFLIIFLILYLI</sequence>
<feature type="transmembrane region" description="Helical" evidence="11">
    <location>
        <begin position="297"/>
        <end position="314"/>
    </location>
</feature>
<dbReference type="EMBL" id="UYWY01023203">
    <property type="protein sequence ID" value="VDM47252.1"/>
    <property type="molecule type" value="Genomic_DNA"/>
</dbReference>
<reference evidence="16" key="1">
    <citation type="submission" date="2016-06" db="UniProtKB">
        <authorList>
            <consortium name="WormBaseParasite"/>
        </authorList>
    </citation>
    <scope>IDENTIFICATION</scope>
</reference>
<dbReference type="GO" id="GO:0004888">
    <property type="term" value="F:transmembrane signaling receptor activity"/>
    <property type="evidence" value="ECO:0007669"/>
    <property type="project" value="InterPro"/>
</dbReference>
<dbReference type="PRINTS" id="PR00253">
    <property type="entry name" value="GABAARECEPTR"/>
</dbReference>
<keyword evidence="5 11" id="KW-0812">Transmembrane</keyword>
<dbReference type="InterPro" id="IPR036719">
    <property type="entry name" value="Neuro-gated_channel_TM_sf"/>
</dbReference>
<evidence type="ECO:0000256" key="12">
    <source>
        <dbReference type="SAM" id="SignalP"/>
    </source>
</evidence>
<protein>
    <submittedName>
        <fullName evidence="16">Neur_chan_LBD domain-containing protein</fullName>
    </submittedName>
</protein>
<evidence type="ECO:0000256" key="9">
    <source>
        <dbReference type="ARBA" id="ARBA00023136"/>
    </source>
</evidence>
<dbReference type="InterPro" id="IPR006028">
    <property type="entry name" value="GABAA/Glycine_rcpt"/>
</dbReference>
<feature type="chain" id="PRO_5044553627" evidence="12">
    <location>
        <begin position="22"/>
        <end position="419"/>
    </location>
</feature>
<evidence type="ECO:0000256" key="1">
    <source>
        <dbReference type="ARBA" id="ARBA00004141"/>
    </source>
</evidence>
<dbReference type="CDD" id="cd18987">
    <property type="entry name" value="LGIC_ECD_anion"/>
    <property type="match status" value="1"/>
</dbReference>
<feature type="transmembrane region" description="Helical" evidence="11">
    <location>
        <begin position="396"/>
        <end position="418"/>
    </location>
</feature>
<evidence type="ECO:0000313" key="16">
    <source>
        <dbReference type="WBParaSite" id="TCNE_0001593201-mRNA-1"/>
    </source>
</evidence>
<dbReference type="WBParaSite" id="TCNE_0001593201-mRNA-1">
    <property type="protein sequence ID" value="TCNE_0001593201-mRNA-1"/>
    <property type="gene ID" value="TCNE_0001593201"/>
</dbReference>
<comment type="subcellular location">
    <subcellularLocation>
        <location evidence="2">Cell membrane</location>
    </subcellularLocation>
    <subcellularLocation>
        <location evidence="1">Membrane</location>
        <topology evidence="1">Multi-pass membrane protein</topology>
    </subcellularLocation>
</comment>
<evidence type="ECO:0000256" key="3">
    <source>
        <dbReference type="ARBA" id="ARBA00022448"/>
    </source>
</evidence>
<feature type="domain" description="Neurotransmitter-gated ion-channel ligand-binding" evidence="13">
    <location>
        <begin position="98"/>
        <end position="234"/>
    </location>
</feature>
<evidence type="ECO:0000256" key="7">
    <source>
        <dbReference type="ARBA" id="ARBA00022989"/>
    </source>
</evidence>
<keyword evidence="10" id="KW-0407">Ion channel</keyword>